<reference evidence="1 2" key="1">
    <citation type="submission" date="2024-06" db="EMBL/GenBank/DDBJ databases">
        <authorList>
            <person name="Kaempfer P."/>
            <person name="Viver T."/>
        </authorList>
    </citation>
    <scope>NUCLEOTIDE SEQUENCE [LARGE SCALE GENOMIC DNA]</scope>
    <source>
        <strain evidence="1 2">ST-119</strain>
    </source>
</reference>
<gene>
    <name evidence="1" type="ORF">ABS766_10140</name>
</gene>
<sequence>MRIYIILLASLLCCKSFCQVKEKEQAEILAEARLMYNSERASWLGTDIFNERMPKKMENEAGGYFSYTAEDKKHRCIFYDRSDTPKMLASFIFDDSFTPEAVEVDTVKRNFTAYEKDMYDIKKGAQQRVNTDTIFKFYENTNYNFIPLITGKNKRVYILTGTNETGVVILGNDYLITFGKNNTIKSVKPLHKNIIPVNYAGEGQEEVVTVHSHLESTGDLITATDICTLLLYAPYARWRQHYVMSKDYVSIWDCEKETLMILTRKAWDKISEFAKDKKSDDK</sequence>
<evidence type="ECO:0008006" key="3">
    <source>
        <dbReference type="Google" id="ProtNLM"/>
    </source>
</evidence>
<keyword evidence="2" id="KW-1185">Reference proteome</keyword>
<evidence type="ECO:0000313" key="1">
    <source>
        <dbReference type="EMBL" id="MFL9844775.1"/>
    </source>
</evidence>
<accession>A0ABW8Z051</accession>
<name>A0ABW8Z051_9FLAO</name>
<dbReference type="Proteomes" id="UP001629156">
    <property type="component" value="Unassembled WGS sequence"/>
</dbReference>
<protein>
    <recommendedName>
        <fullName evidence="3">DKNYY family protein</fullName>
    </recommendedName>
</protein>
<evidence type="ECO:0000313" key="2">
    <source>
        <dbReference type="Proteomes" id="UP001629156"/>
    </source>
</evidence>
<dbReference type="RefSeq" id="WP_408085032.1">
    <property type="nucleotide sequence ID" value="NZ_JBELPZ010000009.1"/>
</dbReference>
<proteinExistence type="predicted"/>
<comment type="caution">
    <text evidence="1">The sequence shown here is derived from an EMBL/GenBank/DDBJ whole genome shotgun (WGS) entry which is preliminary data.</text>
</comment>
<dbReference type="EMBL" id="JBELPZ010000009">
    <property type="protein sequence ID" value="MFL9844775.1"/>
    <property type="molecule type" value="Genomic_DNA"/>
</dbReference>
<organism evidence="1 2">
    <name type="scientific">Flavobacterium rhizosphaerae</name>
    <dbReference type="NCBI Taxonomy" id="3163298"/>
    <lineage>
        <taxon>Bacteria</taxon>
        <taxon>Pseudomonadati</taxon>
        <taxon>Bacteroidota</taxon>
        <taxon>Flavobacteriia</taxon>
        <taxon>Flavobacteriales</taxon>
        <taxon>Flavobacteriaceae</taxon>
        <taxon>Flavobacterium</taxon>
    </lineage>
</organism>